<name>A0A5N5Q7Q8_9AGAM</name>
<dbReference type="InterPro" id="IPR019775">
    <property type="entry name" value="WD40_repeat_CS"/>
</dbReference>
<comment type="caution">
    <text evidence="4">The sequence shown here is derived from an EMBL/GenBank/DDBJ whole genome shotgun (WGS) entry which is preliminary data.</text>
</comment>
<protein>
    <submittedName>
        <fullName evidence="4">Uncharacterized protein</fullName>
    </submittedName>
</protein>
<dbReference type="PANTHER" id="PTHR19848:SF8">
    <property type="entry name" value="F-BOX AND WD REPEAT DOMAIN CONTAINING 7"/>
    <property type="match status" value="1"/>
</dbReference>
<accession>A0A5N5Q7Q8</accession>
<evidence type="ECO:0000256" key="3">
    <source>
        <dbReference type="PROSITE-ProRule" id="PRU00221"/>
    </source>
</evidence>
<dbReference type="AlphaFoldDB" id="A0A5N5Q7Q8"/>
<sequence length="165" mass="18044">MVSSVAFSPNGVCIVSGSDDRTVRVWHTHSGALVAGPFFGHVEGVMSVAFFPDGTRVVSGSWDSTIRIWDLSNIPGIPPTSEHPPAPSTHDIANSFTPLTDWIVKNDGWIINHEGNVLFWASPEVIQRLITPHCTSIISRFGTIEVDISAALFGERWKECYISVL</sequence>
<dbReference type="InterPro" id="IPR015943">
    <property type="entry name" value="WD40/YVTN_repeat-like_dom_sf"/>
</dbReference>
<dbReference type="SMART" id="SM00320">
    <property type="entry name" value="WD40"/>
    <property type="match status" value="2"/>
</dbReference>
<evidence type="ECO:0000313" key="4">
    <source>
        <dbReference type="EMBL" id="KAB5587428.1"/>
    </source>
</evidence>
<keyword evidence="1 3" id="KW-0853">WD repeat</keyword>
<feature type="repeat" description="WD" evidence="3">
    <location>
        <begin position="1"/>
        <end position="36"/>
    </location>
</feature>
<keyword evidence="5" id="KW-1185">Reference proteome</keyword>
<evidence type="ECO:0000313" key="5">
    <source>
        <dbReference type="Proteomes" id="UP000383932"/>
    </source>
</evidence>
<dbReference type="PROSITE" id="PS50082">
    <property type="entry name" value="WD_REPEATS_2"/>
    <property type="match status" value="2"/>
</dbReference>
<dbReference type="Proteomes" id="UP000383932">
    <property type="component" value="Unassembled WGS sequence"/>
</dbReference>
<dbReference type="InterPro" id="IPR036322">
    <property type="entry name" value="WD40_repeat_dom_sf"/>
</dbReference>
<proteinExistence type="predicted"/>
<dbReference type="PROSITE" id="PS00678">
    <property type="entry name" value="WD_REPEATS_1"/>
    <property type="match status" value="1"/>
</dbReference>
<dbReference type="SUPFAM" id="SSF50978">
    <property type="entry name" value="WD40 repeat-like"/>
    <property type="match status" value="1"/>
</dbReference>
<dbReference type="OrthoDB" id="6262491at2759"/>
<dbReference type="Pfam" id="PF00400">
    <property type="entry name" value="WD40"/>
    <property type="match status" value="2"/>
</dbReference>
<dbReference type="EMBL" id="SSOP01001108">
    <property type="protein sequence ID" value="KAB5587428.1"/>
    <property type="molecule type" value="Genomic_DNA"/>
</dbReference>
<gene>
    <name evidence="4" type="ORF">CTheo_9134</name>
</gene>
<dbReference type="PANTHER" id="PTHR19848">
    <property type="entry name" value="WD40 REPEAT PROTEIN"/>
    <property type="match status" value="1"/>
</dbReference>
<dbReference type="PRINTS" id="PR00320">
    <property type="entry name" value="GPROTEINBRPT"/>
</dbReference>
<dbReference type="InterPro" id="IPR020472">
    <property type="entry name" value="WD40_PAC1"/>
</dbReference>
<dbReference type="Gene3D" id="2.130.10.10">
    <property type="entry name" value="YVTN repeat-like/Quinoprotein amine dehydrogenase"/>
    <property type="match status" value="1"/>
</dbReference>
<organism evidence="4 5">
    <name type="scientific">Ceratobasidium theobromae</name>
    <dbReference type="NCBI Taxonomy" id="1582974"/>
    <lineage>
        <taxon>Eukaryota</taxon>
        <taxon>Fungi</taxon>
        <taxon>Dikarya</taxon>
        <taxon>Basidiomycota</taxon>
        <taxon>Agaricomycotina</taxon>
        <taxon>Agaricomycetes</taxon>
        <taxon>Cantharellales</taxon>
        <taxon>Ceratobasidiaceae</taxon>
        <taxon>Ceratobasidium</taxon>
    </lineage>
</organism>
<dbReference type="PROSITE" id="PS50294">
    <property type="entry name" value="WD_REPEATS_REGION"/>
    <property type="match status" value="2"/>
</dbReference>
<feature type="repeat" description="WD" evidence="3">
    <location>
        <begin position="38"/>
        <end position="73"/>
    </location>
</feature>
<evidence type="ECO:0000256" key="2">
    <source>
        <dbReference type="ARBA" id="ARBA00022737"/>
    </source>
</evidence>
<evidence type="ECO:0000256" key="1">
    <source>
        <dbReference type="ARBA" id="ARBA00022574"/>
    </source>
</evidence>
<reference evidence="4 5" key="1">
    <citation type="journal article" date="2019" name="Fungal Biol. Biotechnol.">
        <title>Draft genome sequence of fastidious pathogen Ceratobasidium theobromae, which causes vascular-streak dieback in Theobroma cacao.</title>
        <authorList>
            <person name="Ali S.S."/>
            <person name="Asman A."/>
            <person name="Shao J."/>
            <person name="Firmansyah A.P."/>
            <person name="Susilo A.W."/>
            <person name="Rosmana A."/>
            <person name="McMahon P."/>
            <person name="Junaid M."/>
            <person name="Guest D."/>
            <person name="Kheng T.Y."/>
            <person name="Meinhardt L.W."/>
            <person name="Bailey B.A."/>
        </authorList>
    </citation>
    <scope>NUCLEOTIDE SEQUENCE [LARGE SCALE GENOMIC DNA]</scope>
    <source>
        <strain evidence="4 5">CT2</strain>
    </source>
</reference>
<dbReference type="InterPro" id="IPR001680">
    <property type="entry name" value="WD40_rpt"/>
</dbReference>
<keyword evidence="2" id="KW-0677">Repeat</keyword>